<sequence>MAQSHPDCGWIYQCDDIVVEPRAHRLERAGKPISVEPKAYAVLVVLLQQAGEVVGKDTLLDAAWGHRHVTPGVLTRVISQLRHALGDCATRPRYIATVHSLGYRFIADVHRMPSASLPMIEPLPYVASNDELAAEQHERAPMPAPPSSPPSRHWLAAAITLAVLVAVLAAVSLWHTPADAGREPRMTPQPALAVMPVAREQEDVRPAHPHQRPHNRRVATEYPGDHDDAPAELRAAGFLTLRPDQLPAANR</sequence>
<dbReference type="Gene3D" id="1.10.10.10">
    <property type="entry name" value="Winged helix-like DNA-binding domain superfamily/Winged helix DNA-binding domain"/>
    <property type="match status" value="1"/>
</dbReference>
<keyword evidence="7" id="KW-1185">Reference proteome</keyword>
<keyword evidence="4" id="KW-1133">Transmembrane helix</keyword>
<dbReference type="RefSeq" id="WP_354014373.1">
    <property type="nucleotide sequence ID" value="NZ_JBEPMU010000004.1"/>
</dbReference>
<dbReference type="PROSITE" id="PS51755">
    <property type="entry name" value="OMPR_PHOB"/>
    <property type="match status" value="1"/>
</dbReference>
<feature type="DNA-binding region" description="OmpR/PhoB-type" evidence="2">
    <location>
        <begin position="9"/>
        <end position="107"/>
    </location>
</feature>
<dbReference type="InterPro" id="IPR036388">
    <property type="entry name" value="WH-like_DNA-bd_sf"/>
</dbReference>
<evidence type="ECO:0000256" key="4">
    <source>
        <dbReference type="SAM" id="Phobius"/>
    </source>
</evidence>
<evidence type="ECO:0000313" key="6">
    <source>
        <dbReference type="EMBL" id="MET3652968.1"/>
    </source>
</evidence>
<dbReference type="Pfam" id="PF00486">
    <property type="entry name" value="Trans_reg_C"/>
    <property type="match status" value="1"/>
</dbReference>
<name>A0ABV2JYX5_9GAMM</name>
<dbReference type="SMART" id="SM00862">
    <property type="entry name" value="Trans_reg_C"/>
    <property type="match status" value="1"/>
</dbReference>
<dbReference type="GO" id="GO:0003677">
    <property type="term" value="F:DNA binding"/>
    <property type="evidence" value="ECO:0007669"/>
    <property type="project" value="UniProtKB-KW"/>
</dbReference>
<gene>
    <name evidence="6" type="ORF">ABIC75_002704</name>
</gene>
<proteinExistence type="predicted"/>
<reference evidence="6 7" key="1">
    <citation type="submission" date="2024-06" db="EMBL/GenBank/DDBJ databases">
        <title>Sorghum-associated microbial communities from plants grown in Nebraska, USA.</title>
        <authorList>
            <person name="Schachtman D."/>
        </authorList>
    </citation>
    <scope>NUCLEOTIDE SEQUENCE [LARGE SCALE GENOMIC DNA]</scope>
    <source>
        <strain evidence="6 7">1073</strain>
    </source>
</reference>
<dbReference type="Proteomes" id="UP001549184">
    <property type="component" value="Unassembled WGS sequence"/>
</dbReference>
<dbReference type="EMBL" id="JBEPMU010000004">
    <property type="protein sequence ID" value="MET3652968.1"/>
    <property type="molecule type" value="Genomic_DNA"/>
</dbReference>
<keyword evidence="4" id="KW-0472">Membrane</keyword>
<keyword evidence="1 2" id="KW-0238">DNA-binding</keyword>
<feature type="transmembrane region" description="Helical" evidence="4">
    <location>
        <begin position="154"/>
        <end position="176"/>
    </location>
</feature>
<feature type="domain" description="OmpR/PhoB-type" evidence="5">
    <location>
        <begin position="9"/>
        <end position="107"/>
    </location>
</feature>
<evidence type="ECO:0000313" key="7">
    <source>
        <dbReference type="Proteomes" id="UP001549184"/>
    </source>
</evidence>
<comment type="caution">
    <text evidence="6">The sequence shown here is derived from an EMBL/GenBank/DDBJ whole genome shotgun (WGS) entry which is preliminary data.</text>
</comment>
<evidence type="ECO:0000256" key="2">
    <source>
        <dbReference type="PROSITE-ProRule" id="PRU01091"/>
    </source>
</evidence>
<organism evidence="6 7">
    <name type="scientific">Dyella japonica</name>
    <dbReference type="NCBI Taxonomy" id="231455"/>
    <lineage>
        <taxon>Bacteria</taxon>
        <taxon>Pseudomonadati</taxon>
        <taxon>Pseudomonadota</taxon>
        <taxon>Gammaproteobacteria</taxon>
        <taxon>Lysobacterales</taxon>
        <taxon>Rhodanobacteraceae</taxon>
        <taxon>Dyella</taxon>
    </lineage>
</organism>
<dbReference type="CDD" id="cd00383">
    <property type="entry name" value="trans_reg_C"/>
    <property type="match status" value="1"/>
</dbReference>
<evidence type="ECO:0000256" key="3">
    <source>
        <dbReference type="SAM" id="MobiDB-lite"/>
    </source>
</evidence>
<dbReference type="SUPFAM" id="SSF46894">
    <property type="entry name" value="C-terminal effector domain of the bipartite response regulators"/>
    <property type="match status" value="1"/>
</dbReference>
<accession>A0ABV2JYX5</accession>
<keyword evidence="4" id="KW-0812">Transmembrane</keyword>
<dbReference type="InterPro" id="IPR001867">
    <property type="entry name" value="OmpR/PhoB-type_DNA-bd"/>
</dbReference>
<protein>
    <submittedName>
        <fullName evidence="6">DNA-binding winged helix-turn-helix (WHTH) protein</fullName>
    </submittedName>
</protein>
<evidence type="ECO:0000259" key="5">
    <source>
        <dbReference type="PROSITE" id="PS51755"/>
    </source>
</evidence>
<feature type="region of interest" description="Disordered" evidence="3">
    <location>
        <begin position="202"/>
        <end position="230"/>
    </location>
</feature>
<feature type="compositionally biased region" description="Basic residues" evidence="3">
    <location>
        <begin position="207"/>
        <end position="217"/>
    </location>
</feature>
<evidence type="ECO:0000256" key="1">
    <source>
        <dbReference type="ARBA" id="ARBA00023125"/>
    </source>
</evidence>
<dbReference type="InterPro" id="IPR016032">
    <property type="entry name" value="Sig_transdc_resp-reg_C-effctor"/>
</dbReference>